<organism evidence="2 3">
    <name type="scientific">Nitratidesulfovibrio vulgaris (strain DP4)</name>
    <name type="common">Desulfovibrio vulgaris</name>
    <dbReference type="NCBI Taxonomy" id="391774"/>
    <lineage>
        <taxon>Bacteria</taxon>
        <taxon>Pseudomonadati</taxon>
        <taxon>Thermodesulfobacteriota</taxon>
        <taxon>Desulfovibrionia</taxon>
        <taxon>Desulfovibrionales</taxon>
        <taxon>Desulfovibrionaceae</taxon>
        <taxon>Nitratidesulfovibrio</taxon>
    </lineage>
</organism>
<proteinExistence type="predicted"/>
<dbReference type="Proteomes" id="UP000009173">
    <property type="component" value="Chromosome"/>
</dbReference>
<dbReference type="KEGG" id="dvl:Dvul_1962"/>
<evidence type="ECO:0000313" key="2">
    <source>
        <dbReference type="EMBL" id="ABM28978.1"/>
    </source>
</evidence>
<dbReference type="HOGENOM" id="CLU_137836_0_0_7"/>
<sequence length="169" mass="17589">MKIRSEHLDALLQQEQTRRKQPADAGGFDELLSQQLGEAGEAQEVLPAVPPPGARAGGVSPLLLQGVEATEATSAVEGADASSVAAAADSIGGLLDGWGAYAEELGKSGSGGLRNAYAMLEGLDGQLRSLREQSPDLASRHPGLASLVNDLEVMTTTEKFKFNRGDYVA</sequence>
<evidence type="ECO:0000313" key="3">
    <source>
        <dbReference type="Proteomes" id="UP000009173"/>
    </source>
</evidence>
<accession>A0A0H3A9H3</accession>
<dbReference type="AlphaFoldDB" id="A0A0H3A9H3"/>
<protein>
    <submittedName>
        <fullName evidence="2">Uncharacterized protein</fullName>
    </submittedName>
</protein>
<reference evidence="3" key="1">
    <citation type="journal article" date="2009" name="Environ. Microbiol.">
        <title>Contribution of mobile genetic elements to Desulfovibrio vulgaris genome plasticity.</title>
        <authorList>
            <person name="Walker C.B."/>
            <person name="Stolyar S."/>
            <person name="Chivian D."/>
            <person name="Pinel N."/>
            <person name="Gabster J.A."/>
            <person name="Dehal P.S."/>
            <person name="He Z."/>
            <person name="Yang Z.K."/>
            <person name="Yen H.C."/>
            <person name="Zhou J."/>
            <person name="Wall J.D."/>
            <person name="Hazen T.C."/>
            <person name="Arkin A.P."/>
            <person name="Stahl D.A."/>
        </authorList>
    </citation>
    <scope>NUCLEOTIDE SEQUENCE [LARGE SCALE GENOMIC DNA]</scope>
    <source>
        <strain evidence="3">DP4</strain>
    </source>
</reference>
<feature type="region of interest" description="Disordered" evidence="1">
    <location>
        <begin position="1"/>
        <end position="59"/>
    </location>
</feature>
<dbReference type="EMBL" id="CP000527">
    <property type="protein sequence ID" value="ABM28978.1"/>
    <property type="molecule type" value="Genomic_DNA"/>
</dbReference>
<gene>
    <name evidence="2" type="ordered locus">Dvul_1962</name>
</gene>
<name>A0A0H3A9H3_NITV4</name>
<evidence type="ECO:0000256" key="1">
    <source>
        <dbReference type="SAM" id="MobiDB-lite"/>
    </source>
</evidence>
<dbReference type="RefSeq" id="WP_011792574.1">
    <property type="nucleotide sequence ID" value="NC_008751.1"/>
</dbReference>